<organism evidence="6 7">
    <name type="scientific">Clostridium punense</name>
    <dbReference type="NCBI Taxonomy" id="1054297"/>
    <lineage>
        <taxon>Bacteria</taxon>
        <taxon>Bacillati</taxon>
        <taxon>Bacillota</taxon>
        <taxon>Clostridia</taxon>
        <taxon>Eubacteriales</taxon>
        <taxon>Clostridiaceae</taxon>
        <taxon>Clostridium</taxon>
    </lineage>
</organism>
<sequence>MELYNLKRVQKLDLVIVVAISLLLSGQAFATGDLQYGKQIFFCTGAASLFVVIVYFIKINGNLKGALMSIAPFIAAYVTSFIKGDVSHFYVTYLAGACLAALYFNKKILITYGSVLNLFLVGGAIVFPQQTYGSIGFQDFATKYVAVNCSLFVLYLLIKWGGQFIASALEESSKSKNYLDKLRVTMEKIDSNAKQLNNNIVELNNNINEINEKSDLVTRSVEEITKGVEEEAHNISNVALMVGNASYTMGDIEGASKKIENTSESAMDLVNISEKDIETISNQIITINDSVKATVITVTELEKAMENINGFLQGIEAISDQTNLLALNANIEAARAGEAGRGFAVVANEVRNLADESKNITRDIHNIIDSIKIKTSNALKEIHEGDLAVEQGKAISDTMRENFSKLSTSFEHINSNINNENEMIGNVFNTFMQVRENIEGISAISEEHAATTENILTSIEDQSSRIGEISKAIEDIRKLSESLNNIATSS</sequence>
<dbReference type="InterPro" id="IPR004089">
    <property type="entry name" value="MCPsignal_dom"/>
</dbReference>
<dbReference type="Gene3D" id="1.10.287.950">
    <property type="entry name" value="Methyl-accepting chemotaxis protein"/>
    <property type="match status" value="1"/>
</dbReference>
<dbReference type="Pfam" id="PF00015">
    <property type="entry name" value="MCPsignal"/>
    <property type="match status" value="1"/>
</dbReference>
<dbReference type="SUPFAM" id="SSF58104">
    <property type="entry name" value="Methyl-accepting chemotaxis protein (MCP) signaling domain"/>
    <property type="match status" value="1"/>
</dbReference>
<feature type="transmembrane region" description="Helical" evidence="4">
    <location>
        <begin position="109"/>
        <end position="128"/>
    </location>
</feature>
<evidence type="ECO:0000259" key="5">
    <source>
        <dbReference type="PROSITE" id="PS50111"/>
    </source>
</evidence>
<dbReference type="RefSeq" id="WP_021285565.1">
    <property type="nucleotide sequence ID" value="NZ_JAGGLL010000025.1"/>
</dbReference>
<dbReference type="PANTHER" id="PTHR32089:SF112">
    <property type="entry name" value="LYSOZYME-LIKE PROTEIN-RELATED"/>
    <property type="match status" value="1"/>
</dbReference>
<evidence type="ECO:0000313" key="7">
    <source>
        <dbReference type="Proteomes" id="UP001519308"/>
    </source>
</evidence>
<dbReference type="EMBL" id="JAGGLL010000025">
    <property type="protein sequence ID" value="MBP2023232.1"/>
    <property type="molecule type" value="Genomic_DNA"/>
</dbReference>
<keyword evidence="4" id="KW-0472">Membrane</keyword>
<keyword evidence="3" id="KW-0175">Coiled coil</keyword>
<proteinExistence type="predicted"/>
<feature type="transmembrane region" description="Helical" evidence="4">
    <location>
        <begin position="12"/>
        <end position="30"/>
    </location>
</feature>
<dbReference type="SMART" id="SM00283">
    <property type="entry name" value="MA"/>
    <property type="match status" value="1"/>
</dbReference>
<feature type="transmembrane region" description="Helical" evidence="4">
    <location>
        <begin position="88"/>
        <end position="104"/>
    </location>
</feature>
<keyword evidence="1 2" id="KW-0807">Transducer</keyword>
<evidence type="ECO:0000256" key="1">
    <source>
        <dbReference type="ARBA" id="ARBA00023224"/>
    </source>
</evidence>
<feature type="transmembrane region" description="Helical" evidence="4">
    <location>
        <begin position="140"/>
        <end position="158"/>
    </location>
</feature>
<dbReference type="Proteomes" id="UP001519308">
    <property type="component" value="Unassembled WGS sequence"/>
</dbReference>
<dbReference type="PANTHER" id="PTHR32089">
    <property type="entry name" value="METHYL-ACCEPTING CHEMOTAXIS PROTEIN MCPB"/>
    <property type="match status" value="1"/>
</dbReference>
<feature type="transmembrane region" description="Helical" evidence="4">
    <location>
        <begin position="36"/>
        <end position="56"/>
    </location>
</feature>
<gene>
    <name evidence="6" type="ORF">J2Z44_003069</name>
</gene>
<reference evidence="6 7" key="1">
    <citation type="submission" date="2021-03" db="EMBL/GenBank/DDBJ databases">
        <title>Genomic Encyclopedia of Type Strains, Phase IV (KMG-IV): sequencing the most valuable type-strain genomes for metagenomic binning, comparative biology and taxonomic classification.</title>
        <authorList>
            <person name="Goeker M."/>
        </authorList>
    </citation>
    <scope>NUCLEOTIDE SEQUENCE [LARGE SCALE GENOMIC DNA]</scope>
    <source>
        <strain evidence="6 7">DSM 28650</strain>
    </source>
</reference>
<evidence type="ECO:0000313" key="6">
    <source>
        <dbReference type="EMBL" id="MBP2023232.1"/>
    </source>
</evidence>
<dbReference type="PROSITE" id="PS50111">
    <property type="entry name" value="CHEMOTAXIS_TRANSDUC_2"/>
    <property type="match status" value="1"/>
</dbReference>
<keyword evidence="7" id="KW-1185">Reference proteome</keyword>
<feature type="coiled-coil region" evidence="3">
    <location>
        <begin position="179"/>
        <end position="213"/>
    </location>
</feature>
<feature type="domain" description="Methyl-accepting transducer" evidence="5">
    <location>
        <begin position="206"/>
        <end position="463"/>
    </location>
</feature>
<keyword evidence="4" id="KW-0812">Transmembrane</keyword>
<evidence type="ECO:0000256" key="3">
    <source>
        <dbReference type="SAM" id="Coils"/>
    </source>
</evidence>
<keyword evidence="4" id="KW-1133">Transmembrane helix</keyword>
<accession>A0ABS4K622</accession>
<evidence type="ECO:0000256" key="2">
    <source>
        <dbReference type="PROSITE-ProRule" id="PRU00284"/>
    </source>
</evidence>
<protein>
    <submittedName>
        <fullName evidence="6">Methyl-accepting chemotaxis protein</fullName>
    </submittedName>
</protein>
<evidence type="ECO:0000256" key="4">
    <source>
        <dbReference type="SAM" id="Phobius"/>
    </source>
</evidence>
<comment type="caution">
    <text evidence="6">The sequence shown here is derived from an EMBL/GenBank/DDBJ whole genome shotgun (WGS) entry which is preliminary data.</text>
</comment>
<name>A0ABS4K622_9CLOT</name>